<dbReference type="EMBL" id="DRXW01000004">
    <property type="protein sequence ID" value="HHR33324.1"/>
    <property type="molecule type" value="Genomic_DNA"/>
</dbReference>
<name>A0A7C5Y2A8_9BACT</name>
<feature type="transmembrane region" description="Helical" evidence="3">
    <location>
        <begin position="12"/>
        <end position="34"/>
    </location>
</feature>
<dbReference type="Pfam" id="PF07963">
    <property type="entry name" value="N_methyl"/>
    <property type="match status" value="1"/>
</dbReference>
<dbReference type="NCBIfam" id="TIGR02532">
    <property type="entry name" value="IV_pilin_GFxxxE"/>
    <property type="match status" value="1"/>
</dbReference>
<evidence type="ECO:0000256" key="1">
    <source>
        <dbReference type="ARBA" id="ARBA00004442"/>
    </source>
</evidence>
<keyword evidence="2" id="KW-0998">Cell outer membrane</keyword>
<keyword evidence="3" id="KW-1133">Transmembrane helix</keyword>
<keyword evidence="3" id="KW-0472">Membrane</keyword>
<organism evidence="4">
    <name type="scientific">Fervidobacterium nodosum</name>
    <dbReference type="NCBI Taxonomy" id="2424"/>
    <lineage>
        <taxon>Bacteria</taxon>
        <taxon>Thermotogati</taxon>
        <taxon>Thermotogota</taxon>
        <taxon>Thermotogae</taxon>
        <taxon>Thermotogales</taxon>
        <taxon>Fervidobacteriaceae</taxon>
        <taxon>Fervidobacterium</taxon>
    </lineage>
</organism>
<evidence type="ECO:0000256" key="3">
    <source>
        <dbReference type="SAM" id="Phobius"/>
    </source>
</evidence>
<dbReference type="InterPro" id="IPR012902">
    <property type="entry name" value="N_methyl_site"/>
</dbReference>
<reference evidence="4" key="1">
    <citation type="journal article" date="2020" name="mSystems">
        <title>Genome- and Community-Level Interaction Insights into Carbon Utilization and Element Cycling Functions of Hydrothermarchaeota in Hydrothermal Sediment.</title>
        <authorList>
            <person name="Zhou Z."/>
            <person name="Liu Y."/>
            <person name="Xu W."/>
            <person name="Pan J."/>
            <person name="Luo Z.H."/>
            <person name="Li M."/>
        </authorList>
    </citation>
    <scope>NUCLEOTIDE SEQUENCE [LARGE SCALE GENOMIC DNA]</scope>
    <source>
        <strain evidence="4">SpSt-1088</strain>
    </source>
</reference>
<keyword evidence="3" id="KW-0812">Transmembrane</keyword>
<gene>
    <name evidence="4" type="ORF">ENM46_00055</name>
</gene>
<sequence>MHKMFKFKKGYSFVELLVSLFVIGIIFAIMSIIVNLNINAYKTTKLTLQNIYADSYVSFLFDVLEGEVKWFGSGREFLANLYRPTFVPNSPSSYNPMGAIYSEISNKVRWFGNYFDYERIGGKDIMYLNYVIAYPVTLKRNTDGTYSPISAGYMGPSGWSIIRGSLSKNSPNYFARYAKLRFYKNGVVFSGGYLTPNDKLTVKEINLALQNTSTDIDLRAQDLFITPIARFKKAVFNNGYITRSFRQIRIIYDPNARTIVMEKFMPALDLTQQVFPTILLDNVNSFSTYILYRDMMGQDKEVEIYRAKYSPPSDFTPDAAYAIKFVVEWESPWRLFGNTNKITKTRIISLVK</sequence>
<evidence type="ECO:0000313" key="4">
    <source>
        <dbReference type="EMBL" id="HHR33324.1"/>
    </source>
</evidence>
<proteinExistence type="predicted"/>
<dbReference type="GO" id="GO:0009279">
    <property type="term" value="C:cell outer membrane"/>
    <property type="evidence" value="ECO:0007669"/>
    <property type="project" value="UniProtKB-SubCell"/>
</dbReference>
<accession>A0A7C5Y2A8</accession>
<comment type="subcellular location">
    <subcellularLocation>
        <location evidence="1">Cell outer membrane</location>
    </subcellularLocation>
</comment>
<comment type="caution">
    <text evidence="4">The sequence shown here is derived from an EMBL/GenBank/DDBJ whole genome shotgun (WGS) entry which is preliminary data.</text>
</comment>
<dbReference type="AlphaFoldDB" id="A0A7C5Y2A8"/>
<evidence type="ECO:0000256" key="2">
    <source>
        <dbReference type="ARBA" id="ARBA00023237"/>
    </source>
</evidence>
<protein>
    <submittedName>
        <fullName evidence="4">Prepilin-type N-terminal cleavage/methylation domain-containing protein</fullName>
    </submittedName>
</protein>